<feature type="transmembrane region" description="Helical" evidence="1">
    <location>
        <begin position="85"/>
        <end position="103"/>
    </location>
</feature>
<dbReference type="Gene3D" id="3.55.50.30">
    <property type="match status" value="1"/>
</dbReference>
<dbReference type="RefSeq" id="WP_136881672.1">
    <property type="nucleotide sequence ID" value="NZ_SWDX01000010.1"/>
</dbReference>
<dbReference type="Pfam" id="PF04773">
    <property type="entry name" value="FecR"/>
    <property type="match status" value="1"/>
</dbReference>
<evidence type="ECO:0000313" key="5">
    <source>
        <dbReference type="Proteomes" id="UP000309594"/>
    </source>
</evidence>
<dbReference type="PANTHER" id="PTHR30273">
    <property type="entry name" value="PERIPLASMIC SIGNAL SENSOR AND SIGMA FACTOR ACTIVATOR FECR-RELATED"/>
    <property type="match status" value="1"/>
</dbReference>
<dbReference type="AlphaFoldDB" id="A0A4V5PEX4"/>
<dbReference type="Proteomes" id="UP000309594">
    <property type="component" value="Unassembled WGS sequence"/>
</dbReference>
<name>A0A4V5PEX4_9SPHI</name>
<accession>A0A4V5PEX4</accession>
<keyword evidence="1" id="KW-0472">Membrane</keyword>
<feature type="domain" description="Protein FecR C-terminal" evidence="3">
    <location>
        <begin position="334"/>
        <end position="402"/>
    </location>
</feature>
<evidence type="ECO:0000256" key="1">
    <source>
        <dbReference type="SAM" id="Phobius"/>
    </source>
</evidence>
<evidence type="ECO:0000313" key="4">
    <source>
        <dbReference type="EMBL" id="TKC57126.1"/>
    </source>
</evidence>
<keyword evidence="1" id="KW-0812">Transmembrane</keyword>
<dbReference type="InterPro" id="IPR006860">
    <property type="entry name" value="FecR"/>
</dbReference>
<dbReference type="InterPro" id="IPR012373">
    <property type="entry name" value="Ferrdict_sens_TM"/>
</dbReference>
<organism evidence="4 5">
    <name type="scientific">Pedobacter hiemivivus</name>
    <dbReference type="NCBI Taxonomy" id="2530454"/>
    <lineage>
        <taxon>Bacteria</taxon>
        <taxon>Pseudomonadati</taxon>
        <taxon>Bacteroidota</taxon>
        <taxon>Sphingobacteriia</taxon>
        <taxon>Sphingobacteriales</taxon>
        <taxon>Sphingobacteriaceae</taxon>
        <taxon>Pedobacter</taxon>
    </lineage>
</organism>
<comment type="caution">
    <text evidence="4">The sequence shown here is derived from an EMBL/GenBank/DDBJ whole genome shotgun (WGS) entry which is preliminary data.</text>
</comment>
<proteinExistence type="predicted"/>
<sequence length="407" mass="44871">MTKEEQFRAILNRYIAGKATEQEIAFLESSYQSWGDLDRSAYSPEFLDQTKALLWAGLSARLQLEEIKPAPVIQMRARQSLGTRIAIAAAIASIIFSVTLFYYKQKTSTNQPVKIAYQNDIAPGKNGATLTLSSGKKIYLSDFQDGTIASESGVSITKDSIGQLIYTINRNTSSGKGVNTLETSKGEQSQVRLPDGSTVYLNAASSLSYPANFTEHPYRKVKLSGEAYFEVAKDKAHPFIVQTKGQQVQVLGTHFNINAYPDETAIKTTLLEGSVSVTLLSASGNRKGITAGEPVTSKSKIILKPGQQSILAQTEQLNISQVDAQAEVAWKNGEFVFERENIKSIMRKISRWYNVEIIYEGDVEKKALWGSISRYSNVKNVLEMLSVTGAVAFEIRDQTIIVKPAIK</sequence>
<protein>
    <submittedName>
        <fullName evidence="4">DUF4974 domain-containing protein</fullName>
    </submittedName>
</protein>
<evidence type="ECO:0000259" key="3">
    <source>
        <dbReference type="Pfam" id="PF16344"/>
    </source>
</evidence>
<dbReference type="EMBL" id="SWDX01000010">
    <property type="protein sequence ID" value="TKC57126.1"/>
    <property type="molecule type" value="Genomic_DNA"/>
</dbReference>
<dbReference type="PANTHER" id="PTHR30273:SF2">
    <property type="entry name" value="PROTEIN FECR"/>
    <property type="match status" value="1"/>
</dbReference>
<dbReference type="InterPro" id="IPR032508">
    <property type="entry name" value="FecR_C"/>
</dbReference>
<evidence type="ECO:0000259" key="2">
    <source>
        <dbReference type="Pfam" id="PF04773"/>
    </source>
</evidence>
<dbReference type="GO" id="GO:0016989">
    <property type="term" value="F:sigma factor antagonist activity"/>
    <property type="evidence" value="ECO:0007669"/>
    <property type="project" value="TreeGrafter"/>
</dbReference>
<reference evidence="4 5" key="1">
    <citation type="submission" date="2019-04" db="EMBL/GenBank/DDBJ databases">
        <title>Pedobacter sp. RP-1-16 sp. nov., isolated from Arctic soil.</title>
        <authorList>
            <person name="Dahal R.H."/>
            <person name="Kim D.-U."/>
        </authorList>
    </citation>
    <scope>NUCLEOTIDE SEQUENCE [LARGE SCALE GENOMIC DNA]</scope>
    <source>
        <strain evidence="4 5">RP-1-16</strain>
    </source>
</reference>
<dbReference type="Pfam" id="PF16344">
    <property type="entry name" value="FecR_C"/>
    <property type="match status" value="1"/>
</dbReference>
<dbReference type="Gene3D" id="2.60.120.1440">
    <property type="match status" value="1"/>
</dbReference>
<feature type="domain" description="FecR protein" evidence="2">
    <location>
        <begin position="180"/>
        <end position="275"/>
    </location>
</feature>
<dbReference type="FunFam" id="2.60.120.1440:FF:000001">
    <property type="entry name" value="Putative anti-sigma factor"/>
    <property type="match status" value="1"/>
</dbReference>
<gene>
    <name evidence="4" type="ORF">FBD94_21065</name>
</gene>
<keyword evidence="1" id="KW-1133">Transmembrane helix</keyword>